<feature type="compositionally biased region" description="Gly residues" evidence="2">
    <location>
        <begin position="136"/>
        <end position="151"/>
    </location>
</feature>
<keyword evidence="6" id="KW-1185">Reference proteome</keyword>
<dbReference type="PANTHER" id="PTHR30576">
    <property type="entry name" value="COLANIC BIOSYNTHESIS UDP-GLUCOSE LIPID CARRIER TRANSFERASE"/>
    <property type="match status" value="1"/>
</dbReference>
<evidence type="ECO:0000256" key="2">
    <source>
        <dbReference type="SAM" id="MobiDB-lite"/>
    </source>
</evidence>
<reference evidence="5 6" key="1">
    <citation type="submission" date="2019-04" db="EMBL/GenBank/DDBJ databases">
        <title>Isolation and culture of sulfate reducing bacteria from the cold seep of the South China Sea.</title>
        <authorList>
            <person name="Sun C."/>
            <person name="Liu R."/>
        </authorList>
    </citation>
    <scope>NUCLEOTIDE SEQUENCE [LARGE SCALE GENOMIC DNA]</scope>
    <source>
        <strain evidence="5 6">CS1</strain>
    </source>
</reference>
<dbReference type="Proteomes" id="UP000503251">
    <property type="component" value="Chromosome"/>
</dbReference>
<accession>A0ABX6NDR4</accession>
<keyword evidence="3" id="KW-0812">Transmembrane</keyword>
<evidence type="ECO:0000256" key="1">
    <source>
        <dbReference type="ARBA" id="ARBA00006464"/>
    </source>
</evidence>
<gene>
    <name evidence="5" type="ORF">E8L03_01790</name>
</gene>
<organism evidence="5 6">
    <name type="scientific">Oceanidesulfovibrio marinus</name>
    <dbReference type="NCBI Taxonomy" id="370038"/>
    <lineage>
        <taxon>Bacteria</taxon>
        <taxon>Pseudomonadati</taxon>
        <taxon>Thermodesulfobacteriota</taxon>
        <taxon>Desulfovibrionia</taxon>
        <taxon>Desulfovibrionales</taxon>
        <taxon>Desulfovibrionaceae</taxon>
        <taxon>Oceanidesulfovibrio</taxon>
    </lineage>
</organism>
<feature type="transmembrane region" description="Helical" evidence="3">
    <location>
        <begin position="206"/>
        <end position="229"/>
    </location>
</feature>
<proteinExistence type="inferred from homology"/>
<feature type="region of interest" description="Disordered" evidence="2">
    <location>
        <begin position="126"/>
        <end position="183"/>
    </location>
</feature>
<comment type="similarity">
    <text evidence="1">Belongs to the bacterial sugar transferase family.</text>
</comment>
<keyword evidence="3" id="KW-1133">Transmembrane helix</keyword>
<evidence type="ECO:0000313" key="6">
    <source>
        <dbReference type="Proteomes" id="UP000503251"/>
    </source>
</evidence>
<evidence type="ECO:0000256" key="3">
    <source>
        <dbReference type="SAM" id="Phobius"/>
    </source>
</evidence>
<evidence type="ECO:0000313" key="5">
    <source>
        <dbReference type="EMBL" id="QJT07735.1"/>
    </source>
</evidence>
<name>A0ABX6NDR4_9BACT</name>
<dbReference type="RefSeq" id="WP_171266392.1">
    <property type="nucleotide sequence ID" value="NZ_CP039543.1"/>
</dbReference>
<protein>
    <recommendedName>
        <fullName evidence="4">Bacterial sugar transferase domain-containing protein</fullName>
    </recommendedName>
</protein>
<sequence>MSFGQRLRGLVLHGNKPKKGPVVSICSQEEFATFVQREYNRSARTGVPFFVIEFHLVDLDTYPEIAQDLLGVLARRLRTTDEVGWCGNECIGALLIGAASMEAAVNVAEEILAAMTVEPKPVYTVHSAQDGRGSDDGAGCGPGKGAGGSAEGRGDARSGAGSGPGRDSGAMRSSEPVGLREKAKPAPITELKLMSKRAMPLWKRTMDIVIASVALVLLSPLFLAVALLIKIVSPGPVFFKQERIGYAGRRFELYKFRTMHVNIDHDVHQKYVQQLIKSARSSDEDEDKPMVKLDLGKDPRVIPFGDFLRKASIDELPQLFNVLRKEMSIVGPRPPIPYEVSEYACWQTGRFDSFPGLTGLWQVSGKNSLSFRQMARLDIRYSRQMSFWLDCRIIFLTPAVILHQMFEKKQIGAQEGSGG</sequence>
<evidence type="ECO:0000259" key="4">
    <source>
        <dbReference type="Pfam" id="PF02397"/>
    </source>
</evidence>
<dbReference type="InterPro" id="IPR003362">
    <property type="entry name" value="Bact_transf"/>
</dbReference>
<feature type="domain" description="Bacterial sugar transferase" evidence="4">
    <location>
        <begin position="203"/>
        <end position="402"/>
    </location>
</feature>
<dbReference type="EMBL" id="CP039543">
    <property type="protein sequence ID" value="QJT07735.1"/>
    <property type="molecule type" value="Genomic_DNA"/>
</dbReference>
<dbReference type="Pfam" id="PF02397">
    <property type="entry name" value="Bac_transf"/>
    <property type="match status" value="1"/>
</dbReference>
<keyword evidence="3" id="KW-0472">Membrane</keyword>
<dbReference type="PANTHER" id="PTHR30576:SF10">
    <property type="entry name" value="SLL5057 PROTEIN"/>
    <property type="match status" value="1"/>
</dbReference>